<dbReference type="GO" id="GO:0016020">
    <property type="term" value="C:membrane"/>
    <property type="evidence" value="ECO:0007669"/>
    <property type="project" value="TreeGrafter"/>
</dbReference>
<dbReference type="Proteomes" id="UP000604046">
    <property type="component" value="Unassembled WGS sequence"/>
</dbReference>
<evidence type="ECO:0000256" key="5">
    <source>
        <dbReference type="ARBA" id="ARBA00022777"/>
    </source>
</evidence>
<dbReference type="SMART" id="SM00046">
    <property type="entry name" value="DAGKc"/>
    <property type="match status" value="1"/>
</dbReference>
<keyword evidence="8" id="KW-0812">Transmembrane</keyword>
<feature type="compositionally biased region" description="Low complexity" evidence="7">
    <location>
        <begin position="457"/>
        <end position="475"/>
    </location>
</feature>
<dbReference type="PROSITE" id="PS50146">
    <property type="entry name" value="DAGK"/>
    <property type="match status" value="1"/>
</dbReference>
<evidence type="ECO:0000256" key="2">
    <source>
        <dbReference type="ARBA" id="ARBA00012133"/>
    </source>
</evidence>
<feature type="region of interest" description="Disordered" evidence="7">
    <location>
        <begin position="438"/>
        <end position="491"/>
    </location>
</feature>
<dbReference type="GO" id="GO:0007200">
    <property type="term" value="P:phospholipase C-activating G protein-coupled receptor signaling pathway"/>
    <property type="evidence" value="ECO:0007669"/>
    <property type="project" value="InterPro"/>
</dbReference>
<keyword evidence="8" id="KW-0472">Membrane</keyword>
<dbReference type="Pfam" id="PF00781">
    <property type="entry name" value="DAGK_cat"/>
    <property type="match status" value="1"/>
</dbReference>
<evidence type="ECO:0000256" key="3">
    <source>
        <dbReference type="ARBA" id="ARBA00022679"/>
    </source>
</evidence>
<comment type="caution">
    <text evidence="10">The sequence shown here is derived from an EMBL/GenBank/DDBJ whole genome shotgun (WGS) entry which is preliminary data.</text>
</comment>
<keyword evidence="8" id="KW-1133">Transmembrane helix</keyword>
<keyword evidence="4" id="KW-0547">Nucleotide-binding</keyword>
<dbReference type="GO" id="GO:0004143">
    <property type="term" value="F:ATP-dependent diacylglycerol kinase activity"/>
    <property type="evidence" value="ECO:0007669"/>
    <property type="project" value="UniProtKB-EC"/>
</dbReference>
<feature type="domain" description="DAGKc" evidence="9">
    <location>
        <begin position="800"/>
        <end position="942"/>
    </location>
</feature>
<dbReference type="GO" id="GO:0005524">
    <property type="term" value="F:ATP binding"/>
    <property type="evidence" value="ECO:0007669"/>
    <property type="project" value="UniProtKB-KW"/>
</dbReference>
<dbReference type="InterPro" id="IPR001206">
    <property type="entry name" value="Diacylglycerol_kinase_cat_dom"/>
</dbReference>
<reference evidence="10" key="1">
    <citation type="submission" date="2021-02" db="EMBL/GenBank/DDBJ databases">
        <authorList>
            <person name="Dougan E. K."/>
            <person name="Rhodes N."/>
            <person name="Thang M."/>
            <person name="Chan C."/>
        </authorList>
    </citation>
    <scope>NUCLEOTIDE SEQUENCE</scope>
</reference>
<dbReference type="Gene3D" id="3.40.50.10330">
    <property type="entry name" value="Probable inorganic polyphosphate/atp-NAD kinase, domain 1"/>
    <property type="match status" value="1"/>
</dbReference>
<organism evidence="10 11">
    <name type="scientific">Symbiodinium natans</name>
    <dbReference type="NCBI Taxonomy" id="878477"/>
    <lineage>
        <taxon>Eukaryota</taxon>
        <taxon>Sar</taxon>
        <taxon>Alveolata</taxon>
        <taxon>Dinophyceae</taxon>
        <taxon>Suessiales</taxon>
        <taxon>Symbiodiniaceae</taxon>
        <taxon>Symbiodinium</taxon>
    </lineage>
</organism>
<dbReference type="InterPro" id="IPR000756">
    <property type="entry name" value="Diacylglycerol_kin_accessory"/>
</dbReference>
<protein>
    <recommendedName>
        <fullName evidence="2">diacylglycerol kinase (ATP)</fullName>
        <ecNumber evidence="2">2.7.1.107</ecNumber>
    </recommendedName>
</protein>
<keyword evidence="5" id="KW-0418">Kinase</keyword>
<comment type="similarity">
    <text evidence="1">Belongs to the eukaryotic diacylglycerol kinase family.</text>
</comment>
<dbReference type="Pfam" id="PF00609">
    <property type="entry name" value="DAGK_acc"/>
    <property type="match status" value="1"/>
</dbReference>
<dbReference type="InterPro" id="IPR017438">
    <property type="entry name" value="ATP-NAD_kinase_N"/>
</dbReference>
<dbReference type="Gene3D" id="2.60.200.40">
    <property type="match status" value="1"/>
</dbReference>
<accession>A0A812R7U1</accession>
<sequence length="1189" mass="130762">MPAILLTLTALLVVVLIVIILFLMRRRNTKHETPVTAFTGNEQIVIGSPVPANQNAGKEQEHGLDFYQVLTSRHLGEPPPPSGGILIDVGNRSSAPGIGYGKCAAGTREAPRVNPGTPVHVSPRIMISWSGNATECQCMRIQELLHANVVLASMGTTSLASCGPRTAKIAMTWGIVEAAVAPQKAASAVAKLKAGPSTAARAKVQPKAKAAEAVKESPRSVAHRRLLAALMDLDADALRKAVQEASVAGVDAEGLAAVQVALQELQAPGSIGTLQERQKAAAKMEVVARDGTEAEIQEAILEAIDVGLEDGFVVAETALAKRRAERHAVMDALVAAMEVVVVSAEQDGLNGPGCCAPEQLEALADALVEARSVAVPGEEELLNCASRLLEFELKRSEAVRSLNVRLRQHAQQMEKIVDDFHRFMYHQMLEDQILREAPKEDPSQAAAAPCTPPSAPAPRSRSRSPLPARQLRRSSQSGQAPPQLRRASGLSLAGCPSGIRRSLAHRLDNAAAHEIRKFYYTDIIAIRVWRNEIRFLLIADSEELLTSRGWPKQVCPGTIEWYEVPDYRPCRAGRCASLDPSLRSAVGRCVVRRRGRRLRPRPLFLRRVADPRDCYSRCERANCTALQLQKLRPRGWRCTLLATPGSGSVRWSADGYRSAGRCHYRTLPGEGCFFHTACQEMDGLCCPDEFGIHPECCSEQAAPLLVALLADNESQSGREHEEEVEEENKSLLVRLHEDERTIWLLLGILVLLLLRMVFTCSQPQDLMVTEHPGENDYAGLATTTRCGQPERDSTTRALRHSGKYIIAFVNKGSGDQKSALLHDAFASLLDEYGCVCVLPNDLDRGMQLAASKQKSDQNVYVLACGGDGTVTWVLSELQARRRMFEDGTPPVGIIPMGTGNDLARSLGWGPALAELSQLESYVMRTIHAEVVLLDQWKLTLRPHSMLPPSLRPKEEHRAEYVGYFTNYFSVGMDARTTYEVGKARQGRLGRCCFQLRCLWPFSFIHGGFLCYACKAPNMLRICCCRKKALNKDLSLWFDGSEQAHSFRQDEFRQFTLTNINSYGAGMALYGKQHFRHTVSPTDWRLEAFTLHGPVSVAGMTTAKKFLGLPCQSCSIRIDHQPARVDLELKRGQYFQMDGEPWYLSAACTATIEPNTQVKMLCPPLNGVGAGVWGSRQERTFWTPIQPASS</sequence>
<dbReference type="OrthoDB" id="242257at2759"/>
<evidence type="ECO:0000259" key="9">
    <source>
        <dbReference type="PROSITE" id="PS50146"/>
    </source>
</evidence>
<keyword evidence="6" id="KW-0067">ATP-binding</keyword>
<evidence type="ECO:0000256" key="4">
    <source>
        <dbReference type="ARBA" id="ARBA00022741"/>
    </source>
</evidence>
<dbReference type="EMBL" id="CAJNDS010002313">
    <property type="protein sequence ID" value="CAE7426357.1"/>
    <property type="molecule type" value="Genomic_DNA"/>
</dbReference>
<gene>
    <name evidence="10" type="primary">DGK3</name>
    <name evidence="10" type="ORF">SNAT2548_LOCUS23201</name>
</gene>
<dbReference type="EC" id="2.7.1.107" evidence="2"/>
<evidence type="ECO:0000256" key="6">
    <source>
        <dbReference type="ARBA" id="ARBA00022840"/>
    </source>
</evidence>
<keyword evidence="3" id="KW-0808">Transferase</keyword>
<evidence type="ECO:0000313" key="11">
    <source>
        <dbReference type="Proteomes" id="UP000604046"/>
    </source>
</evidence>
<dbReference type="SUPFAM" id="SSF111331">
    <property type="entry name" value="NAD kinase/diacylglycerol kinase-like"/>
    <property type="match status" value="1"/>
</dbReference>
<dbReference type="PANTHER" id="PTHR11255">
    <property type="entry name" value="DIACYLGLYCEROL KINASE"/>
    <property type="match status" value="1"/>
</dbReference>
<evidence type="ECO:0000256" key="8">
    <source>
        <dbReference type="SAM" id="Phobius"/>
    </source>
</evidence>
<dbReference type="InterPro" id="IPR037607">
    <property type="entry name" value="DGK"/>
</dbReference>
<feature type="transmembrane region" description="Helical" evidence="8">
    <location>
        <begin position="6"/>
        <end position="24"/>
    </location>
</feature>
<evidence type="ECO:0000256" key="7">
    <source>
        <dbReference type="SAM" id="MobiDB-lite"/>
    </source>
</evidence>
<evidence type="ECO:0000313" key="10">
    <source>
        <dbReference type="EMBL" id="CAE7426357.1"/>
    </source>
</evidence>
<name>A0A812R7U1_9DINO</name>
<proteinExistence type="inferred from homology"/>
<dbReference type="AlphaFoldDB" id="A0A812R7U1"/>
<evidence type="ECO:0000256" key="1">
    <source>
        <dbReference type="ARBA" id="ARBA00009280"/>
    </source>
</evidence>
<dbReference type="InterPro" id="IPR016064">
    <property type="entry name" value="NAD/diacylglycerol_kinase_sf"/>
</dbReference>
<keyword evidence="11" id="KW-1185">Reference proteome</keyword>